<dbReference type="RefSeq" id="WP_425560188.1">
    <property type="nucleotide sequence ID" value="NZ_BAABIL010000341.1"/>
</dbReference>
<feature type="domain" description="Metallo-beta-lactamase" evidence="2">
    <location>
        <begin position="43"/>
        <end position="208"/>
    </location>
</feature>
<dbReference type="PANTHER" id="PTHR46233:SF1">
    <property type="entry name" value="CONSERVED PROTEIN"/>
    <property type="match status" value="1"/>
</dbReference>
<feature type="region of interest" description="Disordered" evidence="1">
    <location>
        <begin position="1"/>
        <end position="23"/>
    </location>
</feature>
<keyword evidence="4" id="KW-1185">Reference proteome</keyword>
<dbReference type="Pfam" id="PF00753">
    <property type="entry name" value="Lactamase_B"/>
    <property type="match status" value="1"/>
</dbReference>
<accession>A0ABP9HZJ1</accession>
<dbReference type="SMART" id="SM00849">
    <property type="entry name" value="Lactamase_B"/>
    <property type="match status" value="1"/>
</dbReference>
<reference evidence="4" key="1">
    <citation type="journal article" date="2019" name="Int. J. Syst. Evol. Microbiol.">
        <title>The Global Catalogue of Microorganisms (GCM) 10K type strain sequencing project: providing services to taxonomists for standard genome sequencing and annotation.</title>
        <authorList>
            <consortium name="The Broad Institute Genomics Platform"/>
            <consortium name="The Broad Institute Genome Sequencing Center for Infectious Disease"/>
            <person name="Wu L."/>
            <person name="Ma J."/>
        </authorList>
    </citation>
    <scope>NUCLEOTIDE SEQUENCE [LARGE SCALE GENOMIC DNA]</scope>
    <source>
        <strain evidence="4">JCM 18126</strain>
    </source>
</reference>
<protein>
    <submittedName>
        <fullName evidence="3">MBL fold metallo-hydrolase</fullName>
    </submittedName>
</protein>
<dbReference type="Proteomes" id="UP001501195">
    <property type="component" value="Unassembled WGS sequence"/>
</dbReference>
<evidence type="ECO:0000313" key="3">
    <source>
        <dbReference type="EMBL" id="GAA4982694.1"/>
    </source>
</evidence>
<dbReference type="InterPro" id="IPR051453">
    <property type="entry name" value="MBL_Glyoxalase_II"/>
</dbReference>
<sequence length="229" mass="23587">MDDAGTGTSGTGGTGGRVGAGPPREVLRLPGAHVRAVHVSAMDNACYLLTCPRSGEALLVDAADDAGALLAALPAGARLSRVVTTHGHWDHHRALREVVAATGAVSAAGAADAADLPVPPQELLGHGDRVRVGELELEVLQLRGHTPGSVALLLQAPGAPPQLFTGDSLFPGGPGRTRSPQAFASLMDDLTERVFARLPDETAVHPGHGLPTTLGQERPHLGAWRARGW</sequence>
<dbReference type="SUPFAM" id="SSF56281">
    <property type="entry name" value="Metallo-hydrolase/oxidoreductase"/>
    <property type="match status" value="1"/>
</dbReference>
<dbReference type="InterPro" id="IPR001279">
    <property type="entry name" value="Metallo-B-lactamas"/>
</dbReference>
<dbReference type="InterPro" id="IPR036866">
    <property type="entry name" value="RibonucZ/Hydroxyglut_hydro"/>
</dbReference>
<proteinExistence type="predicted"/>
<evidence type="ECO:0000313" key="4">
    <source>
        <dbReference type="Proteomes" id="UP001501195"/>
    </source>
</evidence>
<organism evidence="3 4">
    <name type="scientific">Kineococcus glutinatus</name>
    <dbReference type="NCBI Taxonomy" id="1070872"/>
    <lineage>
        <taxon>Bacteria</taxon>
        <taxon>Bacillati</taxon>
        <taxon>Actinomycetota</taxon>
        <taxon>Actinomycetes</taxon>
        <taxon>Kineosporiales</taxon>
        <taxon>Kineosporiaceae</taxon>
        <taxon>Kineococcus</taxon>
    </lineage>
</organism>
<feature type="compositionally biased region" description="Gly residues" evidence="1">
    <location>
        <begin position="7"/>
        <end position="19"/>
    </location>
</feature>
<evidence type="ECO:0000259" key="2">
    <source>
        <dbReference type="SMART" id="SM00849"/>
    </source>
</evidence>
<dbReference type="PANTHER" id="PTHR46233">
    <property type="entry name" value="HYDROXYACYLGLUTATHIONE HYDROLASE GLOC"/>
    <property type="match status" value="1"/>
</dbReference>
<name>A0ABP9HZJ1_9ACTN</name>
<gene>
    <name evidence="3" type="ORF">GCM10023225_23020</name>
</gene>
<comment type="caution">
    <text evidence="3">The sequence shown here is derived from an EMBL/GenBank/DDBJ whole genome shotgun (WGS) entry which is preliminary data.</text>
</comment>
<dbReference type="EMBL" id="BAABIL010000341">
    <property type="protein sequence ID" value="GAA4982694.1"/>
    <property type="molecule type" value="Genomic_DNA"/>
</dbReference>
<evidence type="ECO:0000256" key="1">
    <source>
        <dbReference type="SAM" id="MobiDB-lite"/>
    </source>
</evidence>
<dbReference type="Gene3D" id="3.60.15.10">
    <property type="entry name" value="Ribonuclease Z/Hydroxyacylglutathione hydrolase-like"/>
    <property type="match status" value="1"/>
</dbReference>